<sequence>MFFALVIVVHIKKIMLDCHINILAITGDR</sequence>
<comment type="caution">
    <text evidence="1">The sequence shown here is derived from an EMBL/GenBank/DDBJ whole genome shotgun (WGS) entry which is preliminary data.</text>
</comment>
<proteinExistence type="predicted"/>
<evidence type="ECO:0000313" key="1">
    <source>
        <dbReference type="EMBL" id="TQN52547.1"/>
    </source>
</evidence>
<evidence type="ECO:0000313" key="2">
    <source>
        <dbReference type="Proteomes" id="UP000315403"/>
    </source>
</evidence>
<name>A0A543Q888_ACITH</name>
<gene>
    <name evidence="1" type="ORF">DLNHIDIE_02439</name>
</gene>
<organism evidence="1 2">
    <name type="scientific">Acidithiobacillus thiooxidans ATCC 19377</name>
    <dbReference type="NCBI Taxonomy" id="637390"/>
    <lineage>
        <taxon>Bacteria</taxon>
        <taxon>Pseudomonadati</taxon>
        <taxon>Pseudomonadota</taxon>
        <taxon>Acidithiobacillia</taxon>
        <taxon>Acidithiobacillales</taxon>
        <taxon>Acidithiobacillaceae</taxon>
        <taxon>Acidithiobacillus</taxon>
    </lineage>
</organism>
<dbReference type="EMBL" id="SZUV01000001">
    <property type="protein sequence ID" value="TQN52547.1"/>
    <property type="molecule type" value="Genomic_DNA"/>
</dbReference>
<reference evidence="1 2" key="1">
    <citation type="submission" date="2019-03" db="EMBL/GenBank/DDBJ databases">
        <title>New insights into Acidothiobacillus thiooxidans sulfur metabolism through coupled gene expression, solution geochemistry, microscopy and spectroscopy analyses.</title>
        <authorList>
            <person name="Camacho D."/>
            <person name="Frazao R."/>
            <person name="Fouillen A."/>
            <person name="Nanci A."/>
            <person name="Lang B.F."/>
            <person name="Apte S.C."/>
            <person name="Baron C."/>
            <person name="Warren L.A."/>
        </authorList>
    </citation>
    <scope>NUCLEOTIDE SEQUENCE [LARGE SCALE GENOMIC DNA]</scope>
    <source>
        <strain evidence="1 2">ATCC 19377</strain>
    </source>
</reference>
<dbReference type="Proteomes" id="UP000315403">
    <property type="component" value="Unassembled WGS sequence"/>
</dbReference>
<dbReference type="AlphaFoldDB" id="A0A543Q888"/>
<protein>
    <submittedName>
        <fullName evidence="1">Uncharacterized protein</fullName>
    </submittedName>
</protein>
<accession>A0A543Q888</accession>